<evidence type="ECO:0000313" key="7">
    <source>
        <dbReference type="Proteomes" id="UP000199150"/>
    </source>
</evidence>
<dbReference type="GO" id="GO:0031222">
    <property type="term" value="P:arabinan catabolic process"/>
    <property type="evidence" value="ECO:0007669"/>
    <property type="project" value="TreeGrafter"/>
</dbReference>
<dbReference type="PANTHER" id="PTHR42721">
    <property type="entry name" value="SUGAR HYDROLASE-RELATED"/>
    <property type="match status" value="1"/>
</dbReference>
<dbReference type="Pfam" id="PF00933">
    <property type="entry name" value="Glyco_hydro_3"/>
    <property type="match status" value="1"/>
</dbReference>
<dbReference type="RefSeq" id="WP_090646309.1">
    <property type="nucleotide sequence ID" value="NZ_CBCRYE010000004.1"/>
</dbReference>
<dbReference type="InterPro" id="IPR013783">
    <property type="entry name" value="Ig-like_fold"/>
</dbReference>
<evidence type="ECO:0000256" key="1">
    <source>
        <dbReference type="ARBA" id="ARBA00005336"/>
    </source>
</evidence>
<dbReference type="EMBL" id="FMTS01000002">
    <property type="protein sequence ID" value="SCW52909.1"/>
    <property type="molecule type" value="Genomic_DNA"/>
</dbReference>
<dbReference type="SMART" id="SM00758">
    <property type="entry name" value="PA14"/>
    <property type="match status" value="1"/>
</dbReference>
<comment type="similarity">
    <text evidence="1">Belongs to the glycosyl hydrolase 3 family.</text>
</comment>
<dbReference type="Gene3D" id="3.40.50.1700">
    <property type="entry name" value="Glycoside hydrolase family 3 C-terminal domain"/>
    <property type="match status" value="2"/>
</dbReference>
<gene>
    <name evidence="6" type="ORF">SAMN02927928_1647</name>
</gene>
<keyword evidence="7" id="KW-1185">Reference proteome</keyword>
<feature type="signal peptide" evidence="4">
    <location>
        <begin position="1"/>
        <end position="24"/>
    </location>
</feature>
<dbReference type="PRINTS" id="PR00133">
    <property type="entry name" value="GLHYDRLASE3"/>
</dbReference>
<dbReference type="Pfam" id="PF01915">
    <property type="entry name" value="Glyco_hydro_3_C"/>
    <property type="match status" value="1"/>
</dbReference>
<dbReference type="Gene3D" id="2.60.40.10">
    <property type="entry name" value="Immunoglobulins"/>
    <property type="match status" value="1"/>
</dbReference>
<organism evidence="6 7">
    <name type="scientific">Asticcacaulis taihuensis</name>
    <dbReference type="NCBI Taxonomy" id="260084"/>
    <lineage>
        <taxon>Bacteria</taxon>
        <taxon>Pseudomonadati</taxon>
        <taxon>Pseudomonadota</taxon>
        <taxon>Alphaproteobacteria</taxon>
        <taxon>Caulobacterales</taxon>
        <taxon>Caulobacteraceae</taxon>
        <taxon>Asticcacaulis</taxon>
    </lineage>
</organism>
<dbReference type="GO" id="GO:0009044">
    <property type="term" value="F:xylan 1,4-beta-xylosidase activity"/>
    <property type="evidence" value="ECO:0007669"/>
    <property type="project" value="InterPro"/>
</dbReference>
<name>A0A1G4R9L1_9CAUL</name>
<dbReference type="PROSITE" id="PS51820">
    <property type="entry name" value="PA14"/>
    <property type="match status" value="1"/>
</dbReference>
<dbReference type="STRING" id="260084.SAMN02927928_1647"/>
<evidence type="ECO:0000256" key="3">
    <source>
        <dbReference type="ARBA" id="ARBA00022801"/>
    </source>
</evidence>
<dbReference type="InterPro" id="IPR011658">
    <property type="entry name" value="PA14_dom"/>
</dbReference>
<dbReference type="Proteomes" id="UP000199150">
    <property type="component" value="Unassembled WGS sequence"/>
</dbReference>
<dbReference type="InterPro" id="IPR044993">
    <property type="entry name" value="BXL"/>
</dbReference>
<dbReference type="GO" id="GO:0046556">
    <property type="term" value="F:alpha-L-arabinofuranosidase activity"/>
    <property type="evidence" value="ECO:0007669"/>
    <property type="project" value="TreeGrafter"/>
</dbReference>
<protein>
    <submittedName>
        <fullName evidence="6">Beta-glucosidase</fullName>
    </submittedName>
</protein>
<dbReference type="GO" id="GO:0045493">
    <property type="term" value="P:xylan catabolic process"/>
    <property type="evidence" value="ECO:0007669"/>
    <property type="project" value="InterPro"/>
</dbReference>
<proteinExistence type="inferred from homology"/>
<dbReference type="InterPro" id="IPR037524">
    <property type="entry name" value="PA14/GLEYA"/>
</dbReference>
<accession>A0A1G4R9L1</accession>
<dbReference type="PANTHER" id="PTHR42721:SF3">
    <property type="entry name" value="BETA-D-XYLOSIDASE 5-RELATED"/>
    <property type="match status" value="1"/>
</dbReference>
<feature type="chain" id="PRO_5011671734" evidence="4">
    <location>
        <begin position="25"/>
        <end position="896"/>
    </location>
</feature>
<dbReference type="SUPFAM" id="SSF56988">
    <property type="entry name" value="Anthrax protective antigen"/>
    <property type="match status" value="1"/>
</dbReference>
<dbReference type="SUPFAM" id="SSF52279">
    <property type="entry name" value="Beta-D-glucan exohydrolase, C-terminal domain"/>
    <property type="match status" value="1"/>
</dbReference>
<evidence type="ECO:0000256" key="4">
    <source>
        <dbReference type="SAM" id="SignalP"/>
    </source>
</evidence>
<dbReference type="OrthoDB" id="9781691at2"/>
<evidence type="ECO:0000313" key="6">
    <source>
        <dbReference type="EMBL" id="SCW52909.1"/>
    </source>
</evidence>
<dbReference type="InterPro" id="IPR026891">
    <property type="entry name" value="Fn3-like"/>
</dbReference>
<dbReference type="InterPro" id="IPR001764">
    <property type="entry name" value="Glyco_hydro_3_N"/>
</dbReference>
<keyword evidence="3" id="KW-0378">Hydrolase</keyword>
<evidence type="ECO:0000259" key="5">
    <source>
        <dbReference type="PROSITE" id="PS51820"/>
    </source>
</evidence>
<dbReference type="SMART" id="SM01217">
    <property type="entry name" value="Fn3_like"/>
    <property type="match status" value="1"/>
</dbReference>
<evidence type="ECO:0000256" key="2">
    <source>
        <dbReference type="ARBA" id="ARBA00022729"/>
    </source>
</evidence>
<dbReference type="Gene3D" id="3.20.20.300">
    <property type="entry name" value="Glycoside hydrolase, family 3, N-terminal domain"/>
    <property type="match status" value="1"/>
</dbReference>
<dbReference type="AlphaFoldDB" id="A0A1G4R9L1"/>
<dbReference type="InterPro" id="IPR036881">
    <property type="entry name" value="Glyco_hydro_3_C_sf"/>
</dbReference>
<dbReference type="InterPro" id="IPR002772">
    <property type="entry name" value="Glyco_hydro_3_C"/>
</dbReference>
<dbReference type="SUPFAM" id="SSF51445">
    <property type="entry name" value="(Trans)glycosidases"/>
    <property type="match status" value="1"/>
</dbReference>
<dbReference type="InterPro" id="IPR036962">
    <property type="entry name" value="Glyco_hydro_3_N_sf"/>
</dbReference>
<feature type="domain" description="PA14" evidence="5">
    <location>
        <begin position="465"/>
        <end position="625"/>
    </location>
</feature>
<keyword evidence="2 4" id="KW-0732">Signal</keyword>
<dbReference type="Pfam" id="PF07691">
    <property type="entry name" value="PA14"/>
    <property type="match status" value="1"/>
</dbReference>
<dbReference type="InterPro" id="IPR017853">
    <property type="entry name" value="GH"/>
</dbReference>
<dbReference type="Pfam" id="PF14310">
    <property type="entry name" value="Fn3-like"/>
    <property type="match status" value="1"/>
</dbReference>
<sequence length="896" mass="95660">MPRLLLTSAAPFVLALILAQPVHAATPEACASAPCAFLDKSLTPEVRAKDLVSRMTLEEKAAQMQDNAPAISRLGLKRYGWWNEVLHGVARAGDATVYPQAIGLAATWDTALMGRIGDAIATEGRASHNAALMRDPSGTDRYFGVNYWSPNINIFRDPRWGRGQETYGEDPFLTGHMAVSFIHGIQGDNPLLYKGVATPKHFAVHSGPEPLRHGFNVDASPFDLEDTYLPAFRSAIVDGKADSLMCAYNAIDGYPACESPLLQNRLRDDWGFKGFIVTDCDSIDDMVTGHKKYADAASASAAAIKAGADLDCGTTYKAIPEAVTRGLITQADLDVSLERLMAARIRMGLIDGSAYDQIPASEINSSAHRALALKTAEESMVLLSNRGNTLPLKGTEKIAVIGPNAQLLQSLEGNYTGVPVNPSYPLDALKTAFSAANVSYAAGAPLTEGMRTPVPTTFLKTSAGSSENGLKGEYFDNLTFAGTPKMTRTDPVINFDFYRTAPEGFKPLGFSIRWTGVITPPAPGKYQIGFRMQTPRPGQPAPDVKVWIDGKLVVTPELSAAAGRDEAYCGGACAKPPMAPVAYEFTDTKPHDIRIDYVRTVEDRASSLDWIAPVPPLIDGAVEAAKQSDTVVAFVGLSPDLEGEEMAVSFPGFKGGDRTSLALPEAQQKMLEAVKATGKKLVVVYMTGGAISDPWVSENADAVLQAWYAGEAGGEAIANTLTGKNNPGGRLPYTIYRDVADLPSFEDYSMKGRTYRYFKGLVLYPFGHGLSYTNFTYDKPTLSAKTLKAGDAAKASVTVRNSGKVDGDEVVQLYLAKPGDTANPVLAGFTRVSLKAGEGRTVSLPLDARALSQVGQDGSRKVLPGEYTVSLGGGQPGFAATVSAELTVTRTAVLPK</sequence>
<dbReference type="Gene3D" id="3.90.182.10">
    <property type="entry name" value="Toxin - Anthrax Protective Antigen,domain 1"/>
    <property type="match status" value="1"/>
</dbReference>
<reference evidence="7" key="1">
    <citation type="submission" date="2016-10" db="EMBL/GenBank/DDBJ databases">
        <authorList>
            <person name="Varghese N."/>
            <person name="Submissions S."/>
        </authorList>
    </citation>
    <scope>NUCLEOTIDE SEQUENCE [LARGE SCALE GENOMIC DNA]</scope>
    <source>
        <strain evidence="7">CGMCC 1.3431</strain>
    </source>
</reference>